<feature type="transmembrane region" description="Helical" evidence="6">
    <location>
        <begin position="177"/>
        <end position="197"/>
    </location>
</feature>
<comment type="subcellular location">
    <subcellularLocation>
        <location evidence="1">Membrane</location>
        <topology evidence="1">Multi-pass membrane protein</topology>
    </subcellularLocation>
</comment>
<reference evidence="7" key="2">
    <citation type="submission" date="2020-01" db="EMBL/GenBank/DDBJ databases">
        <authorList>
            <person name="Perkins V."/>
            <person name="Lessard M.-H."/>
            <person name="Dugat-Bony E."/>
            <person name="Frenette M."/>
            <person name="Labrie S."/>
        </authorList>
    </citation>
    <scope>NUCLEOTIDE SEQUENCE</scope>
    <source>
        <strain evidence="7">LMA-70</strain>
    </source>
</reference>
<dbReference type="Gene3D" id="1.20.1250.20">
    <property type="entry name" value="MFS general substrate transporter like domains"/>
    <property type="match status" value="2"/>
</dbReference>
<feature type="transmembrane region" description="Helical" evidence="6">
    <location>
        <begin position="88"/>
        <end position="109"/>
    </location>
</feature>
<feature type="transmembrane region" description="Helical" evidence="6">
    <location>
        <begin position="401"/>
        <end position="418"/>
    </location>
</feature>
<keyword evidence="4 6" id="KW-1133">Transmembrane helix</keyword>
<organism evidence="7 8">
    <name type="scientific">Geotrichum candidum</name>
    <name type="common">Oospora lactis</name>
    <name type="synonym">Dipodascus geotrichum</name>
    <dbReference type="NCBI Taxonomy" id="1173061"/>
    <lineage>
        <taxon>Eukaryota</taxon>
        <taxon>Fungi</taxon>
        <taxon>Dikarya</taxon>
        <taxon>Ascomycota</taxon>
        <taxon>Saccharomycotina</taxon>
        <taxon>Dipodascomycetes</taxon>
        <taxon>Dipodascales</taxon>
        <taxon>Dipodascaceae</taxon>
        <taxon>Geotrichum</taxon>
    </lineage>
</organism>
<proteinExistence type="predicted"/>
<keyword evidence="2" id="KW-0813">Transport</keyword>
<dbReference type="SUPFAM" id="SSF103473">
    <property type="entry name" value="MFS general substrate transporter"/>
    <property type="match status" value="1"/>
</dbReference>
<dbReference type="GO" id="GO:0016020">
    <property type="term" value="C:membrane"/>
    <property type="evidence" value="ECO:0007669"/>
    <property type="project" value="UniProtKB-SubCell"/>
</dbReference>
<comment type="caution">
    <text evidence="7">The sequence shown here is derived from an EMBL/GenBank/DDBJ whole genome shotgun (WGS) entry which is preliminary data.</text>
</comment>
<reference evidence="7" key="1">
    <citation type="journal article" date="2020" name="Front. Microbiol.">
        <title>Phenotypic and Genetic Characterization of the Cheese Ripening Yeast Geotrichum candidum.</title>
        <authorList>
            <person name="Perkins V."/>
            <person name="Vignola S."/>
            <person name="Lessard M.H."/>
            <person name="Plante P.L."/>
            <person name="Corbeil J."/>
            <person name="Dugat-Bony E."/>
            <person name="Frenette M."/>
            <person name="Labrie S."/>
        </authorList>
    </citation>
    <scope>NUCLEOTIDE SEQUENCE</scope>
    <source>
        <strain evidence="7">LMA-70</strain>
    </source>
</reference>
<feature type="transmembrane region" description="Helical" evidence="6">
    <location>
        <begin position="141"/>
        <end position="165"/>
    </location>
</feature>
<dbReference type="PANTHER" id="PTHR43791">
    <property type="entry name" value="PERMEASE-RELATED"/>
    <property type="match status" value="1"/>
</dbReference>
<evidence type="ECO:0000313" key="8">
    <source>
        <dbReference type="Proteomes" id="UP000750522"/>
    </source>
</evidence>
<sequence length="490" mass="54883">MDQKPEGELIEVVMSPSKEELEEDAEVLRLKTLLYTPEEEKKVVRKFDLHILTFLCALYMLSYLDRGNIGNAKTAGMNKDLGMTDSQFQWLLTIFYISYIVFQWLTMLWKIFPPRFYVPCVVIAWGVISSCFAAANNWGGLMAMRFLLGVLEAGFGPGVPYYLTFFYYRHEVAWRTGIFMAVSPLSSAFAGALAYGITKNELAIENWRVLFLVEGLPTIVVGIIGFYAIQNEGRTCRFLTPREQDIAAARTIKQTGTPERENKFELSEIVSSFADLKNWCCMLMFFSINVSFASLPVYMPTIIEEMGYSSVNAQGLSAPPYILTTIVVLLASWLSDKYQVRSLFICGITIIGSVGYLLLAFIDTVGVRYFACFLIAVGIFPAVPLLITWSGNCHSSDGKKGMGFVLLQVVGQCGPLLGTRIFPASDGPRYQKGCLISFGFLAFTCILALVLRFHLQRLNKKLDGEYGQVDPDVRAAVEVGQTKENFRFIL</sequence>
<dbReference type="InterPro" id="IPR036259">
    <property type="entry name" value="MFS_trans_sf"/>
</dbReference>
<evidence type="ECO:0000256" key="6">
    <source>
        <dbReference type="SAM" id="Phobius"/>
    </source>
</evidence>
<keyword evidence="3 6" id="KW-0812">Transmembrane</keyword>
<dbReference type="PANTHER" id="PTHR43791:SF36">
    <property type="entry name" value="TRANSPORTER, PUTATIVE (AFU_ORTHOLOGUE AFUA_6G08340)-RELATED"/>
    <property type="match status" value="1"/>
</dbReference>
<dbReference type="EMBL" id="QQZK01000040">
    <property type="protein sequence ID" value="KAF5101093.1"/>
    <property type="molecule type" value="Genomic_DNA"/>
</dbReference>
<evidence type="ECO:0000256" key="1">
    <source>
        <dbReference type="ARBA" id="ARBA00004141"/>
    </source>
</evidence>
<dbReference type="FunFam" id="1.20.1250.20:FF:000013">
    <property type="entry name" value="MFS general substrate transporter"/>
    <property type="match status" value="1"/>
</dbReference>
<protein>
    <recommendedName>
        <fullName evidence="9">Major facilitator superfamily (MFS) profile domain-containing protein</fullName>
    </recommendedName>
</protein>
<dbReference type="GO" id="GO:0022857">
    <property type="term" value="F:transmembrane transporter activity"/>
    <property type="evidence" value="ECO:0007669"/>
    <property type="project" value="InterPro"/>
</dbReference>
<dbReference type="AlphaFoldDB" id="A0A9P5KST9"/>
<evidence type="ECO:0000313" key="7">
    <source>
        <dbReference type="EMBL" id="KAF5101093.1"/>
    </source>
</evidence>
<keyword evidence="5 6" id="KW-0472">Membrane</keyword>
<feature type="transmembrane region" description="Helical" evidence="6">
    <location>
        <begin position="430"/>
        <end position="451"/>
    </location>
</feature>
<feature type="transmembrane region" description="Helical" evidence="6">
    <location>
        <begin position="209"/>
        <end position="229"/>
    </location>
</feature>
<feature type="transmembrane region" description="Helical" evidence="6">
    <location>
        <begin position="318"/>
        <end position="335"/>
    </location>
</feature>
<dbReference type="InterPro" id="IPR011701">
    <property type="entry name" value="MFS"/>
</dbReference>
<name>A0A9P5KST9_GEOCN</name>
<feature type="transmembrane region" description="Helical" evidence="6">
    <location>
        <begin position="368"/>
        <end position="389"/>
    </location>
</feature>
<evidence type="ECO:0008006" key="9">
    <source>
        <dbReference type="Google" id="ProtNLM"/>
    </source>
</evidence>
<evidence type="ECO:0000256" key="3">
    <source>
        <dbReference type="ARBA" id="ARBA00022692"/>
    </source>
</evidence>
<dbReference type="Pfam" id="PF07690">
    <property type="entry name" value="MFS_1"/>
    <property type="match status" value="1"/>
</dbReference>
<accession>A0A9P5KST9</accession>
<evidence type="ECO:0000256" key="4">
    <source>
        <dbReference type="ARBA" id="ARBA00022989"/>
    </source>
</evidence>
<evidence type="ECO:0000256" key="2">
    <source>
        <dbReference type="ARBA" id="ARBA00022448"/>
    </source>
</evidence>
<feature type="transmembrane region" description="Helical" evidence="6">
    <location>
        <begin position="342"/>
        <end position="362"/>
    </location>
</feature>
<evidence type="ECO:0000256" key="5">
    <source>
        <dbReference type="ARBA" id="ARBA00023136"/>
    </source>
</evidence>
<dbReference type="Proteomes" id="UP000750522">
    <property type="component" value="Unassembled WGS sequence"/>
</dbReference>
<gene>
    <name evidence="7" type="ORF">DV451_002279</name>
</gene>
<feature type="transmembrane region" description="Helical" evidence="6">
    <location>
        <begin position="116"/>
        <end position="135"/>
    </location>
</feature>
<dbReference type="FunFam" id="1.20.1250.20:FF:000018">
    <property type="entry name" value="MFS transporter permease"/>
    <property type="match status" value="1"/>
</dbReference>
<feature type="transmembrane region" description="Helical" evidence="6">
    <location>
        <begin position="279"/>
        <end position="298"/>
    </location>
</feature>